<reference evidence="2 3" key="1">
    <citation type="submission" date="2014-07" db="EMBL/GenBank/DDBJ databases">
        <title>Methanogenic archaea and the global carbon cycle.</title>
        <authorList>
            <person name="Henriksen J.R."/>
            <person name="Luke J."/>
            <person name="Reinhart S."/>
            <person name="Benedict M.N."/>
            <person name="Youngblut N.D."/>
            <person name="Metcalf M.E."/>
            <person name="Whitaker R.J."/>
            <person name="Metcalf W.W."/>
        </authorList>
    </citation>
    <scope>NUCLEOTIDE SEQUENCE [LARGE SCALE GENOMIC DNA]</scope>
    <source>
        <strain evidence="2 3">Wiesmoor</strain>
    </source>
</reference>
<dbReference type="KEGG" id="mbw:MSBRW_2064"/>
<dbReference type="HOGENOM" id="CLU_1136067_0_0_2"/>
<dbReference type="EMBL" id="CP009526">
    <property type="protein sequence ID" value="AKB51317.1"/>
    <property type="molecule type" value="Genomic_DNA"/>
</dbReference>
<sequence length="254" mass="30640">MKNQFFGDLRDLFKYDLILNILEKNDSLQHLTFIPMLNKNDSSNEGNKRDFQKAKIHNLPGTHNEKLVEFLEPYKDVKANERDINSIESYFNSKDHKISIYKGQKGLYFEEQVRKEYFSEIPRELLTNSLIFIDPDIGLEVKYSREKHLLYSEVKNLYDRMDQNSTIMIYQHFPKFKKHPDYLHKRFLELKEKMGVLPLYTSDNEIIFFFLVKNETTKNSLQRVLDCYENEYERLKKVKRNMFIYSVPLQKIHQ</sequence>
<evidence type="ECO:0000313" key="2">
    <source>
        <dbReference type="EMBL" id="AKB51317.1"/>
    </source>
</evidence>
<feature type="coiled-coil region" evidence="1">
    <location>
        <begin position="211"/>
        <end position="238"/>
    </location>
</feature>
<dbReference type="PATRIC" id="fig|1434109.4.peg.2654"/>
<evidence type="ECO:0000313" key="3">
    <source>
        <dbReference type="Proteomes" id="UP000033038"/>
    </source>
</evidence>
<dbReference type="AlphaFoldDB" id="A0A0E3QND5"/>
<accession>A0A0E3QND5</accession>
<keyword evidence="1" id="KW-0175">Coiled coil</keyword>
<dbReference type="GeneID" id="24823587"/>
<dbReference type="RefSeq" id="WP_011307610.1">
    <property type="nucleotide sequence ID" value="NZ_CP009526.1"/>
</dbReference>
<evidence type="ECO:0000256" key="1">
    <source>
        <dbReference type="SAM" id="Coils"/>
    </source>
</evidence>
<organism evidence="2 3">
    <name type="scientific">Methanosarcina barkeri str. Wiesmoor</name>
    <dbReference type="NCBI Taxonomy" id="1434109"/>
    <lineage>
        <taxon>Archaea</taxon>
        <taxon>Methanobacteriati</taxon>
        <taxon>Methanobacteriota</taxon>
        <taxon>Stenosarchaea group</taxon>
        <taxon>Methanomicrobia</taxon>
        <taxon>Methanosarcinales</taxon>
        <taxon>Methanosarcinaceae</taxon>
        <taxon>Methanosarcina</taxon>
    </lineage>
</organism>
<name>A0A0E3QND5_METBA</name>
<proteinExistence type="predicted"/>
<gene>
    <name evidence="2" type="ORF">MSBRW_2064</name>
</gene>
<dbReference type="Proteomes" id="UP000033038">
    <property type="component" value="Chromosome"/>
</dbReference>
<protein>
    <submittedName>
        <fullName evidence="2">Uncharacterized protein</fullName>
    </submittedName>
</protein>